<dbReference type="Pfam" id="PF13751">
    <property type="entry name" value="DDE_Tnp_1_6"/>
    <property type="match status" value="1"/>
</dbReference>
<evidence type="ECO:0000259" key="1">
    <source>
        <dbReference type="Pfam" id="PF13751"/>
    </source>
</evidence>
<evidence type="ECO:0000313" key="3">
    <source>
        <dbReference type="Proteomes" id="UP000199050"/>
    </source>
</evidence>
<dbReference type="Proteomes" id="UP000199050">
    <property type="component" value="Unassembled WGS sequence"/>
</dbReference>
<sequence>AKYETLRYTKPSQCKDCPFSDSGCQKVFKIRIQTDLRKHAYPARGSESFTKLYNKRTAVERVFAYLKEYFGMKRTRHRGVRAGVDFQLSTLAYNLSKFALDKLNKQLNSFQKVA</sequence>
<dbReference type="InterPro" id="IPR025668">
    <property type="entry name" value="Tnp_DDE_dom"/>
</dbReference>
<feature type="domain" description="Transposase DDE" evidence="1">
    <location>
        <begin position="10"/>
        <end position="98"/>
    </location>
</feature>
<dbReference type="OrthoDB" id="5751230at2"/>
<dbReference type="EMBL" id="FNDX01000021">
    <property type="protein sequence ID" value="SDJ67310.1"/>
    <property type="molecule type" value="Genomic_DNA"/>
</dbReference>
<dbReference type="AlphaFoldDB" id="A0A1G8VQ34"/>
<organism evidence="2 3">
    <name type="scientific">Paenibacillus typhae</name>
    <dbReference type="NCBI Taxonomy" id="1174501"/>
    <lineage>
        <taxon>Bacteria</taxon>
        <taxon>Bacillati</taxon>
        <taxon>Bacillota</taxon>
        <taxon>Bacilli</taxon>
        <taxon>Bacillales</taxon>
        <taxon>Paenibacillaceae</taxon>
        <taxon>Paenibacillus</taxon>
    </lineage>
</organism>
<proteinExistence type="predicted"/>
<dbReference type="RefSeq" id="WP_139172014.1">
    <property type="nucleotide sequence ID" value="NZ_FNDX01000021.1"/>
</dbReference>
<reference evidence="3" key="1">
    <citation type="submission" date="2016-10" db="EMBL/GenBank/DDBJ databases">
        <authorList>
            <person name="Varghese N."/>
            <person name="Submissions S."/>
        </authorList>
    </citation>
    <scope>NUCLEOTIDE SEQUENCE [LARGE SCALE GENOMIC DNA]</scope>
    <source>
        <strain evidence="3">CGMCC 1.11012</strain>
    </source>
</reference>
<gene>
    <name evidence="2" type="ORF">SAMN05216192_12181</name>
</gene>
<name>A0A1G8VQ34_9BACL</name>
<evidence type="ECO:0000313" key="2">
    <source>
        <dbReference type="EMBL" id="SDJ67310.1"/>
    </source>
</evidence>
<feature type="non-terminal residue" evidence="2">
    <location>
        <position position="1"/>
    </location>
</feature>
<accession>A0A1G8VQ34</accession>
<keyword evidence="3" id="KW-1185">Reference proteome</keyword>
<protein>
    <submittedName>
        <fullName evidence="2">Transposase DDE domain-containing protein</fullName>
    </submittedName>
</protein>